<organism evidence="3 4">
    <name type="scientific">Streptosporangium pseudovulgare</name>
    <dbReference type="NCBI Taxonomy" id="35765"/>
    <lineage>
        <taxon>Bacteria</taxon>
        <taxon>Bacillati</taxon>
        <taxon>Actinomycetota</taxon>
        <taxon>Actinomycetes</taxon>
        <taxon>Streptosporangiales</taxon>
        <taxon>Streptosporangiaceae</taxon>
        <taxon>Streptosporangium</taxon>
    </lineage>
</organism>
<dbReference type="SUPFAM" id="SSF52402">
    <property type="entry name" value="Adenine nucleotide alpha hydrolases-like"/>
    <property type="match status" value="2"/>
</dbReference>
<proteinExistence type="inferred from homology"/>
<keyword evidence="4" id="KW-1185">Reference proteome</keyword>
<evidence type="ECO:0000313" key="3">
    <source>
        <dbReference type="EMBL" id="GGQ29843.1"/>
    </source>
</evidence>
<evidence type="ECO:0000313" key="4">
    <source>
        <dbReference type="Proteomes" id="UP000611554"/>
    </source>
</evidence>
<reference evidence="4" key="1">
    <citation type="journal article" date="2019" name="Int. J. Syst. Evol. Microbiol.">
        <title>The Global Catalogue of Microorganisms (GCM) 10K type strain sequencing project: providing services to taxonomists for standard genome sequencing and annotation.</title>
        <authorList>
            <consortium name="The Broad Institute Genomics Platform"/>
            <consortium name="The Broad Institute Genome Sequencing Center for Infectious Disease"/>
            <person name="Wu L."/>
            <person name="Ma J."/>
        </authorList>
    </citation>
    <scope>NUCLEOTIDE SEQUENCE [LARGE SCALE GENOMIC DNA]</scope>
    <source>
        <strain evidence="4">JCM 3115</strain>
    </source>
</reference>
<gene>
    <name evidence="3" type="ORF">GCM10010140_70100</name>
</gene>
<evidence type="ECO:0000256" key="1">
    <source>
        <dbReference type="ARBA" id="ARBA00008791"/>
    </source>
</evidence>
<feature type="domain" description="UspA" evidence="2">
    <location>
        <begin position="5"/>
        <end position="139"/>
    </location>
</feature>
<protein>
    <submittedName>
        <fullName evidence="3">Universal stress protein</fullName>
    </submittedName>
</protein>
<dbReference type="InterPro" id="IPR006016">
    <property type="entry name" value="UspA"/>
</dbReference>
<sequence>MATDVVVVGTDGSSPSQAAVGWAADDAVRRGAVLRVVHACEGMDYDLPVFSEPQYGAAVSEQCRRVLADAADLARDRVPGLEVEERLEGGPAAEALRRASGDAAQLVLGHRGRGGFRELLLGSVPQRLAGRVAVPVVVVQGETERGSGEVAVGFDGSPPSEAALGYAFEEAARRGARVRAVHAWEAPVMGPYTMVYTPMLEEVSTAAEKTAERALAPWLERYPHVPMIKSVVCEHPVVALREASETADLLVVGSRGLGRLGSAVLGSVGHGALHHARCPVVVVPAPE</sequence>
<dbReference type="Gene3D" id="3.40.50.620">
    <property type="entry name" value="HUPs"/>
    <property type="match status" value="2"/>
</dbReference>
<feature type="domain" description="UspA" evidence="2">
    <location>
        <begin position="150"/>
        <end position="284"/>
    </location>
</feature>
<evidence type="ECO:0000259" key="2">
    <source>
        <dbReference type="Pfam" id="PF00582"/>
    </source>
</evidence>
<accession>A0ABQ2RK41</accession>
<dbReference type="Pfam" id="PF00582">
    <property type="entry name" value="Usp"/>
    <property type="match status" value="2"/>
</dbReference>
<comment type="similarity">
    <text evidence="1">Belongs to the universal stress protein A family.</text>
</comment>
<dbReference type="EMBL" id="BMQJ01000026">
    <property type="protein sequence ID" value="GGQ29843.1"/>
    <property type="molecule type" value="Genomic_DNA"/>
</dbReference>
<name>A0ABQ2RK41_9ACTN</name>
<dbReference type="RefSeq" id="WP_189250702.1">
    <property type="nucleotide sequence ID" value="NZ_BMQJ01000026.1"/>
</dbReference>
<dbReference type="InterPro" id="IPR006015">
    <property type="entry name" value="Universal_stress_UspA"/>
</dbReference>
<dbReference type="PANTHER" id="PTHR46268:SF6">
    <property type="entry name" value="UNIVERSAL STRESS PROTEIN UP12"/>
    <property type="match status" value="1"/>
</dbReference>
<comment type="caution">
    <text evidence="3">The sequence shown here is derived from an EMBL/GenBank/DDBJ whole genome shotgun (WGS) entry which is preliminary data.</text>
</comment>
<dbReference type="PANTHER" id="PTHR46268">
    <property type="entry name" value="STRESS RESPONSE PROTEIN NHAX"/>
    <property type="match status" value="1"/>
</dbReference>
<dbReference type="InterPro" id="IPR014729">
    <property type="entry name" value="Rossmann-like_a/b/a_fold"/>
</dbReference>
<dbReference type="Proteomes" id="UP000611554">
    <property type="component" value="Unassembled WGS sequence"/>
</dbReference>
<dbReference type="PRINTS" id="PR01438">
    <property type="entry name" value="UNVRSLSTRESS"/>
</dbReference>